<dbReference type="PANTHER" id="PTHR43619:SF2">
    <property type="entry name" value="S-ADENOSYL-L-METHIONINE-DEPENDENT METHYLTRANSFERASES SUPERFAMILY PROTEIN"/>
    <property type="match status" value="1"/>
</dbReference>
<dbReference type="KEGG" id="many:MANY_23280"/>
<proteinExistence type="predicted"/>
<gene>
    <name evidence="3" type="primary">omt</name>
    <name evidence="3" type="ORF">MANY_23280</name>
</gene>
<keyword evidence="4" id="KW-1185">Reference proteome</keyword>
<dbReference type="InterPro" id="IPR007213">
    <property type="entry name" value="Ppm1/Ppm2/Tcmp"/>
</dbReference>
<dbReference type="Gene3D" id="3.40.50.150">
    <property type="entry name" value="Vaccinia Virus protein VP39"/>
    <property type="match status" value="1"/>
</dbReference>
<keyword evidence="2 3" id="KW-0808">Transferase</keyword>
<keyword evidence="1 3" id="KW-0489">Methyltransferase</keyword>
<organism evidence="3 4">
    <name type="scientific">Mycolicibacterium anyangense</name>
    <dbReference type="NCBI Taxonomy" id="1431246"/>
    <lineage>
        <taxon>Bacteria</taxon>
        <taxon>Bacillati</taxon>
        <taxon>Actinomycetota</taxon>
        <taxon>Actinomycetes</taxon>
        <taxon>Mycobacteriales</taxon>
        <taxon>Mycobacteriaceae</taxon>
        <taxon>Mycolicibacterium</taxon>
    </lineage>
</organism>
<evidence type="ECO:0000313" key="3">
    <source>
        <dbReference type="EMBL" id="BBZ76991.1"/>
    </source>
</evidence>
<dbReference type="InterPro" id="IPR016874">
    <property type="entry name" value="TcmP-like"/>
</dbReference>
<protein>
    <submittedName>
        <fullName evidence="3">O-methyltransferase</fullName>
    </submittedName>
</protein>
<dbReference type="GO" id="GO:0008168">
    <property type="term" value="F:methyltransferase activity"/>
    <property type="evidence" value="ECO:0007669"/>
    <property type="project" value="UniProtKB-KW"/>
</dbReference>
<evidence type="ECO:0000256" key="1">
    <source>
        <dbReference type="ARBA" id="ARBA00022603"/>
    </source>
</evidence>
<dbReference type="SUPFAM" id="SSF53335">
    <property type="entry name" value="S-adenosyl-L-methionine-dependent methyltransferases"/>
    <property type="match status" value="1"/>
</dbReference>
<evidence type="ECO:0000313" key="4">
    <source>
        <dbReference type="Proteomes" id="UP000467249"/>
    </source>
</evidence>
<name>A0A6N4WCQ6_9MYCO</name>
<accession>A0A6N4WCQ6</accession>
<evidence type="ECO:0000256" key="2">
    <source>
        <dbReference type="ARBA" id="ARBA00022679"/>
    </source>
</evidence>
<dbReference type="EMBL" id="AP022620">
    <property type="protein sequence ID" value="BBZ76991.1"/>
    <property type="molecule type" value="Genomic_DNA"/>
</dbReference>
<dbReference type="AlphaFoldDB" id="A0A6N4WCQ6"/>
<dbReference type="PANTHER" id="PTHR43619">
    <property type="entry name" value="S-ADENOSYL-L-METHIONINE-DEPENDENT METHYLTRANSFERASE YKTD-RELATED"/>
    <property type="match status" value="1"/>
</dbReference>
<dbReference type="Proteomes" id="UP000467249">
    <property type="component" value="Chromosome"/>
</dbReference>
<dbReference type="GO" id="GO:0032259">
    <property type="term" value="P:methylation"/>
    <property type="evidence" value="ECO:0007669"/>
    <property type="project" value="UniProtKB-KW"/>
</dbReference>
<dbReference type="InterPro" id="IPR029063">
    <property type="entry name" value="SAM-dependent_MTases_sf"/>
</dbReference>
<sequence length="284" mass="31664">MTNVLPLPQTAMVTLWCRASEARRRDGILDDPMAVGLVDSIDVDFGAFRLSADRQDLALRALAFDGCTRRYLDAHPKATVVALGEGMQTSFWRLDDGSVGHQFRWLTVDLPAITGLREHLLPPSPRMDTCAQSVLDFSWMDRVDNPDDGVFITAEGLLPYFEPADALRVIGECARRFPGGQMMFDLPPKSQARLARHRLWTVLRGGWPRTPFGLTVNELAALGHIVPGIRTVHDVPLPRGRGVLFDSLLQRTRGHAVHRPLRRFVGLNWPTIATLTLLEFDAGQ</sequence>
<dbReference type="Pfam" id="PF04072">
    <property type="entry name" value="LCM"/>
    <property type="match status" value="1"/>
</dbReference>
<reference evidence="3 4" key="1">
    <citation type="journal article" date="2019" name="Emerg. Microbes Infect.">
        <title>Comprehensive subspecies identification of 175 nontuberculous mycobacteria species based on 7547 genomic profiles.</title>
        <authorList>
            <person name="Matsumoto Y."/>
            <person name="Kinjo T."/>
            <person name="Motooka D."/>
            <person name="Nabeya D."/>
            <person name="Jung N."/>
            <person name="Uechi K."/>
            <person name="Horii T."/>
            <person name="Iida T."/>
            <person name="Fujita J."/>
            <person name="Nakamura S."/>
        </authorList>
    </citation>
    <scope>NUCLEOTIDE SEQUENCE [LARGE SCALE GENOMIC DNA]</scope>
    <source>
        <strain evidence="3 4">JCM 30275</strain>
    </source>
</reference>
<dbReference type="PIRSF" id="PIRSF028177">
    <property type="entry name" value="Polyketide_synth_Omtfrase_TcmP"/>
    <property type="match status" value="1"/>
</dbReference>
<dbReference type="RefSeq" id="WP_163804371.1">
    <property type="nucleotide sequence ID" value="NZ_AP022620.1"/>
</dbReference>